<dbReference type="PANTHER" id="PTHR38011">
    <property type="entry name" value="DIHYDROFOLATE REDUCTASE FAMILY PROTEIN (AFU_ORTHOLOGUE AFUA_8G06820)"/>
    <property type="match status" value="1"/>
</dbReference>
<name>A0A2W4LQB9_9PSEU</name>
<evidence type="ECO:0000259" key="1">
    <source>
        <dbReference type="Pfam" id="PF01872"/>
    </source>
</evidence>
<dbReference type="AlphaFoldDB" id="A0A2W4LQB9"/>
<dbReference type="SUPFAM" id="SSF53597">
    <property type="entry name" value="Dihydrofolate reductase-like"/>
    <property type="match status" value="1"/>
</dbReference>
<dbReference type="InterPro" id="IPR050765">
    <property type="entry name" value="Riboflavin_Biosynth_HTPR"/>
</dbReference>
<dbReference type="InterPro" id="IPR024072">
    <property type="entry name" value="DHFR-like_dom_sf"/>
</dbReference>
<proteinExistence type="predicted"/>
<dbReference type="GO" id="GO:0008703">
    <property type="term" value="F:5-amino-6-(5-phosphoribosylamino)uracil reductase activity"/>
    <property type="evidence" value="ECO:0007669"/>
    <property type="project" value="InterPro"/>
</dbReference>
<protein>
    <submittedName>
        <fullName evidence="2">Pyrimidine reductase</fullName>
    </submittedName>
</protein>
<gene>
    <name evidence="2" type="ORF">DIU77_05025</name>
</gene>
<dbReference type="InterPro" id="IPR002734">
    <property type="entry name" value="RibDG_C"/>
</dbReference>
<sequence length="180" mass="19872">MGSIKSGLFVSVDGVVEAPEEWHMSYIDDQMGAAVGRLMSEADATLLGRVTYEGFAEYWPKADPDDPMTQQMNNARKFVVSSTLTEATWQNTTLISTDVAGHLRKLKQEMNLGVTGSVVLVRWLLEQRLLDELHLLVHPIVVGRGQRLFDDGPTVPLQLLSSATFDTGVVHLVYAPSDDE</sequence>
<organism evidence="2">
    <name type="scientific">Thermocrispum agreste</name>
    <dbReference type="NCBI Taxonomy" id="37925"/>
    <lineage>
        <taxon>Bacteria</taxon>
        <taxon>Bacillati</taxon>
        <taxon>Actinomycetota</taxon>
        <taxon>Actinomycetes</taxon>
        <taxon>Pseudonocardiales</taxon>
        <taxon>Pseudonocardiaceae</taxon>
        <taxon>Thermocrispum</taxon>
    </lineage>
</organism>
<dbReference type="Gene3D" id="3.40.430.10">
    <property type="entry name" value="Dihydrofolate Reductase, subunit A"/>
    <property type="match status" value="1"/>
</dbReference>
<comment type="caution">
    <text evidence="2">The sequence shown here is derived from an EMBL/GenBank/DDBJ whole genome shotgun (WGS) entry which is preliminary data.</text>
</comment>
<reference evidence="2" key="1">
    <citation type="submission" date="2018-05" db="EMBL/GenBank/DDBJ databases">
        <authorList>
            <person name="Lanie J.A."/>
            <person name="Ng W.-L."/>
            <person name="Kazmierczak K.M."/>
            <person name="Andrzejewski T.M."/>
            <person name="Davidsen T.M."/>
            <person name="Wayne K.J."/>
            <person name="Tettelin H."/>
            <person name="Glass J.I."/>
            <person name="Rusch D."/>
            <person name="Podicherti R."/>
            <person name="Tsui H.-C.T."/>
            <person name="Winkler M.E."/>
        </authorList>
    </citation>
    <scope>NUCLEOTIDE SEQUENCE</scope>
    <source>
        <strain evidence="2">ZC4RG45</strain>
    </source>
</reference>
<dbReference type="GO" id="GO:0009231">
    <property type="term" value="P:riboflavin biosynthetic process"/>
    <property type="evidence" value="ECO:0007669"/>
    <property type="project" value="InterPro"/>
</dbReference>
<evidence type="ECO:0000313" key="2">
    <source>
        <dbReference type="EMBL" id="PZM99793.1"/>
    </source>
</evidence>
<accession>A0A2W4LQB9</accession>
<feature type="domain" description="Bacterial bifunctional deaminase-reductase C-terminal" evidence="1">
    <location>
        <begin position="8"/>
        <end position="170"/>
    </location>
</feature>
<dbReference type="PANTHER" id="PTHR38011:SF11">
    <property type="entry name" value="2,5-DIAMINO-6-RIBOSYLAMINO-4(3H)-PYRIMIDINONE 5'-PHOSPHATE REDUCTASE"/>
    <property type="match status" value="1"/>
</dbReference>
<dbReference type="STRING" id="1111738.GCA_000427905_00306"/>
<dbReference type="EMBL" id="QGUI01000134">
    <property type="protein sequence ID" value="PZM99793.1"/>
    <property type="molecule type" value="Genomic_DNA"/>
</dbReference>
<dbReference type="Pfam" id="PF01872">
    <property type="entry name" value="RibD_C"/>
    <property type="match status" value="1"/>
</dbReference>